<gene>
    <name evidence="1" type="ORF">BLNAU_15239</name>
</gene>
<keyword evidence="2" id="KW-1185">Reference proteome</keyword>
<evidence type="ECO:0000313" key="1">
    <source>
        <dbReference type="EMBL" id="KAK2949844.1"/>
    </source>
</evidence>
<dbReference type="Proteomes" id="UP001281761">
    <property type="component" value="Unassembled WGS sequence"/>
</dbReference>
<dbReference type="InterPro" id="IPR016024">
    <property type="entry name" value="ARM-type_fold"/>
</dbReference>
<sequence length="361" mass="40360">MAVLDPCSLATHALPLPSASPLTTLCVVRAGGCHCSPFLNWTEDHVSEVPKGVVFQSLIATVKSQPALDVSLEAKAVKFLEYMHPKPLSTVHEVLGRLTSYSDDPLPVFVQRVVVLISSPNLVITAASMKLLRNLIELCSAELRLPLVQADLIPQLIVTLNPQSLSFAETADIHTYLLSNINGLVSLATPDDLAELGIQDENEQQAIHETIVKQVLLPSEQYIRHLCVNRTSIIDGDQSNEFMTILAQLLDISPYYPPTMEIVIHMPIFLAIPSCLTSFENDESNWSFLYDMSNSKQEWNKERGEVRQMWKTVHRMLRMEGIEDVIEGTLRNDKNEYFGSLIVDESIGWNNLLGMNLPKQE</sequence>
<organism evidence="1 2">
    <name type="scientific">Blattamonas nauphoetae</name>
    <dbReference type="NCBI Taxonomy" id="2049346"/>
    <lineage>
        <taxon>Eukaryota</taxon>
        <taxon>Metamonada</taxon>
        <taxon>Preaxostyla</taxon>
        <taxon>Oxymonadida</taxon>
        <taxon>Blattamonas</taxon>
    </lineage>
</organism>
<proteinExistence type="predicted"/>
<comment type="caution">
    <text evidence="1">The sequence shown here is derived from an EMBL/GenBank/DDBJ whole genome shotgun (WGS) entry which is preliminary data.</text>
</comment>
<name>A0ABQ9XEK8_9EUKA</name>
<dbReference type="EMBL" id="JARBJD010000148">
    <property type="protein sequence ID" value="KAK2949844.1"/>
    <property type="molecule type" value="Genomic_DNA"/>
</dbReference>
<accession>A0ABQ9XEK8</accession>
<dbReference type="SUPFAM" id="SSF48371">
    <property type="entry name" value="ARM repeat"/>
    <property type="match status" value="1"/>
</dbReference>
<reference evidence="1 2" key="1">
    <citation type="journal article" date="2022" name="bioRxiv">
        <title>Genomics of Preaxostyla Flagellates Illuminates Evolutionary Transitions and the Path Towards Mitochondrial Loss.</title>
        <authorList>
            <person name="Novak L.V.F."/>
            <person name="Treitli S.C."/>
            <person name="Pyrih J."/>
            <person name="Halakuc P."/>
            <person name="Pipaliya S.V."/>
            <person name="Vacek V."/>
            <person name="Brzon O."/>
            <person name="Soukal P."/>
            <person name="Eme L."/>
            <person name="Dacks J.B."/>
            <person name="Karnkowska A."/>
            <person name="Elias M."/>
            <person name="Hampl V."/>
        </authorList>
    </citation>
    <scope>NUCLEOTIDE SEQUENCE [LARGE SCALE GENOMIC DNA]</scope>
    <source>
        <strain evidence="1">NAU3</strain>
        <tissue evidence="1">Gut</tissue>
    </source>
</reference>
<protein>
    <submittedName>
        <fullName evidence="1">Uncharacterized protein</fullName>
    </submittedName>
</protein>
<evidence type="ECO:0000313" key="2">
    <source>
        <dbReference type="Proteomes" id="UP001281761"/>
    </source>
</evidence>